<feature type="compositionally biased region" description="Basic residues" evidence="1">
    <location>
        <begin position="277"/>
        <end position="297"/>
    </location>
</feature>
<dbReference type="InterPro" id="IPR029055">
    <property type="entry name" value="Ntn_hydrolases_N"/>
</dbReference>
<dbReference type="GO" id="GO:0004045">
    <property type="term" value="F:peptidyl-tRNA hydrolase activity"/>
    <property type="evidence" value="ECO:0007669"/>
    <property type="project" value="TreeGrafter"/>
</dbReference>
<dbReference type="FunFam" id="3.30.160.20:FF:000046">
    <property type="entry name" value="Peptidyl-tRNA hydrolase ICT1"/>
    <property type="match status" value="1"/>
</dbReference>
<dbReference type="GO" id="GO:0051603">
    <property type="term" value="P:proteolysis involved in protein catabolic process"/>
    <property type="evidence" value="ECO:0007669"/>
    <property type="project" value="InterPro"/>
</dbReference>
<dbReference type="Gene3D" id="3.30.160.20">
    <property type="match status" value="1"/>
</dbReference>
<dbReference type="Proteomes" id="UP000355283">
    <property type="component" value="Unassembled WGS sequence"/>
</dbReference>
<dbReference type="NCBIfam" id="NF006718">
    <property type="entry name" value="PRK09256.1"/>
    <property type="match status" value="1"/>
</dbReference>
<feature type="domain" description="Prokaryotic-type class I peptide chain release factors" evidence="2">
    <location>
        <begin position="163"/>
        <end position="289"/>
    </location>
</feature>
<dbReference type="GO" id="GO:0016150">
    <property type="term" value="F:translation release factor activity, codon nonspecific"/>
    <property type="evidence" value="ECO:0007669"/>
    <property type="project" value="TreeGrafter"/>
</dbReference>
<proteinExistence type="predicted"/>
<dbReference type="Pfam" id="PF00227">
    <property type="entry name" value="Proteasome"/>
    <property type="match status" value="1"/>
</dbReference>
<dbReference type="SUPFAM" id="SSF110916">
    <property type="entry name" value="Peptidyl-tRNA hydrolase domain-like"/>
    <property type="match status" value="1"/>
</dbReference>
<dbReference type="PANTHER" id="PTHR11075">
    <property type="entry name" value="PEPTIDE CHAIN RELEASE FACTOR"/>
    <property type="match status" value="1"/>
</dbReference>
<name>A0A4D9CYF1_9STRA</name>
<dbReference type="InterPro" id="IPR000352">
    <property type="entry name" value="Pep_chain_release_fac_I"/>
</dbReference>
<dbReference type="InterPro" id="IPR001353">
    <property type="entry name" value="Proteasome_sua/b"/>
</dbReference>
<comment type="caution">
    <text evidence="3">The sequence shown here is derived from an EMBL/GenBank/DDBJ whole genome shotgun (WGS) entry which is preliminary data.</text>
</comment>
<dbReference type="Gene3D" id="3.60.20.10">
    <property type="entry name" value="Glutamine Phosphoribosylpyrophosphate, subunit 1, domain 1"/>
    <property type="match status" value="1"/>
</dbReference>
<dbReference type="GO" id="GO:0070126">
    <property type="term" value="P:mitochondrial translational termination"/>
    <property type="evidence" value="ECO:0007669"/>
    <property type="project" value="TreeGrafter"/>
</dbReference>
<dbReference type="Pfam" id="PF00472">
    <property type="entry name" value="RF-1"/>
    <property type="match status" value="1"/>
</dbReference>
<evidence type="ECO:0000256" key="1">
    <source>
        <dbReference type="SAM" id="MobiDB-lite"/>
    </source>
</evidence>
<evidence type="ECO:0000313" key="3">
    <source>
        <dbReference type="EMBL" id="TFJ82613.1"/>
    </source>
</evidence>
<dbReference type="SUPFAM" id="SSF56235">
    <property type="entry name" value="N-terminal nucleophile aminohydrolases (Ntn hydrolases)"/>
    <property type="match status" value="1"/>
</dbReference>
<dbReference type="GO" id="GO:0005839">
    <property type="term" value="C:proteasome core complex"/>
    <property type="evidence" value="ECO:0007669"/>
    <property type="project" value="InterPro"/>
</dbReference>
<feature type="region of interest" description="Disordered" evidence="1">
    <location>
        <begin position="263"/>
        <end position="297"/>
    </location>
</feature>
<dbReference type="InterPro" id="IPR052104">
    <property type="entry name" value="Mito_Release_Factor_mL62"/>
</dbReference>
<protein>
    <recommendedName>
        <fullName evidence="2">Prokaryotic-type class I peptide chain release factors domain-containing protein</fullName>
    </recommendedName>
</protein>
<dbReference type="OrthoDB" id="270639at2759"/>
<organism evidence="3 4">
    <name type="scientific">Nannochloropsis salina CCMP1776</name>
    <dbReference type="NCBI Taxonomy" id="1027361"/>
    <lineage>
        <taxon>Eukaryota</taxon>
        <taxon>Sar</taxon>
        <taxon>Stramenopiles</taxon>
        <taxon>Ochrophyta</taxon>
        <taxon>Eustigmatophyceae</taxon>
        <taxon>Eustigmatales</taxon>
        <taxon>Monodopsidaceae</taxon>
        <taxon>Microchloropsis</taxon>
        <taxon>Microchloropsis salina</taxon>
    </lineage>
</organism>
<keyword evidence="4" id="KW-1185">Reference proteome</keyword>
<accession>A0A4D9CYF1</accession>
<sequence>MAGSWADVTTLRHELAYDLSCFEAKHGGAIGTAALATFLSNRLYLYRLQPVYALNLVAGLNALGQGAVYSYDVIGSFNRVPAACCGRGQELIQPVLDQFMAQDGNKLNSNNAPLSCEEAFQVVKNAFFRWRYGRVLPSGQASSLPDARQFRVAPYCEMPRNGFEIPHDRLDFSYSRSSGPGGQNVNKLNTRVELRFHVEDADWIPEDMRHRFLEQQRHRVNKLGEFVLSSQEHRTQLKNREECVRKLEEALARAAVVPKRRNMRTGLTEWEKENRLREKKKRSEKKASRRRNGKWDE</sequence>
<dbReference type="PANTHER" id="PTHR11075:SF54">
    <property type="entry name" value="LARGE RIBOSOMAL SUBUNIT PROTEIN ML62"/>
    <property type="match status" value="1"/>
</dbReference>
<dbReference type="EMBL" id="SDOX01000096">
    <property type="protein sequence ID" value="TFJ82613.1"/>
    <property type="molecule type" value="Genomic_DNA"/>
</dbReference>
<dbReference type="GO" id="GO:0005762">
    <property type="term" value="C:mitochondrial large ribosomal subunit"/>
    <property type="evidence" value="ECO:0007669"/>
    <property type="project" value="TreeGrafter"/>
</dbReference>
<evidence type="ECO:0000313" key="4">
    <source>
        <dbReference type="Proteomes" id="UP000355283"/>
    </source>
</evidence>
<dbReference type="AlphaFoldDB" id="A0A4D9CYF1"/>
<gene>
    <name evidence="3" type="ORF">NSK_006037</name>
</gene>
<evidence type="ECO:0000259" key="2">
    <source>
        <dbReference type="Pfam" id="PF00472"/>
    </source>
</evidence>
<reference evidence="3 4" key="1">
    <citation type="submission" date="2019-01" db="EMBL/GenBank/DDBJ databases">
        <title>Nuclear Genome Assembly of the Microalgal Biofuel strain Nannochloropsis salina CCMP1776.</title>
        <authorList>
            <person name="Hovde B."/>
        </authorList>
    </citation>
    <scope>NUCLEOTIDE SEQUENCE [LARGE SCALE GENOMIC DNA]</scope>
    <source>
        <strain evidence="3 4">CCMP1776</strain>
    </source>
</reference>